<accession>A0A2A5WAL7</accession>
<protein>
    <submittedName>
        <fullName evidence="3">Uncharacterized protein</fullName>
    </submittedName>
</protein>
<feature type="chain" id="PRO_5012495410" evidence="2">
    <location>
        <begin position="22"/>
        <end position="197"/>
    </location>
</feature>
<dbReference type="AlphaFoldDB" id="A0A2A5WAL7"/>
<sequence>MNLAHRITFIAVTIIPLSANAQTAEQAGIVPKTESNTRPIEEIEVRGQRTLISMRYQLRLAEDSLYKLFNDLNSADKYDILCKTERTTRTFIPQYSCEPEFFLSMRQEVNRNALIEIRGSFTSDGYDPALYQLAIDKLEPDSEIRARLVGDYEGLEQEMFRIASENENYREQLIQVGELKAQYEAAREARFNEKDED</sequence>
<keyword evidence="1" id="KW-0175">Coiled coil</keyword>
<dbReference type="EMBL" id="NTJZ01000009">
    <property type="protein sequence ID" value="PDH33307.1"/>
    <property type="molecule type" value="Genomic_DNA"/>
</dbReference>
<proteinExistence type="predicted"/>
<reference evidence="3 4" key="1">
    <citation type="submission" date="2017-08" db="EMBL/GenBank/DDBJ databases">
        <title>Fine stratification of microbial communities through a metagenomic profile of the photic zone.</title>
        <authorList>
            <person name="Haro-Moreno J.M."/>
            <person name="Lopez-Perez M."/>
            <person name="De La Torre J."/>
            <person name="Picazo A."/>
            <person name="Camacho A."/>
            <person name="Rodriguez-Valera F."/>
        </authorList>
    </citation>
    <scope>NUCLEOTIDE SEQUENCE [LARGE SCALE GENOMIC DNA]</scope>
    <source>
        <strain evidence="3">MED-G28</strain>
    </source>
</reference>
<feature type="coiled-coil region" evidence="1">
    <location>
        <begin position="152"/>
        <end position="189"/>
    </location>
</feature>
<evidence type="ECO:0000256" key="2">
    <source>
        <dbReference type="SAM" id="SignalP"/>
    </source>
</evidence>
<evidence type="ECO:0000313" key="3">
    <source>
        <dbReference type="EMBL" id="PDH33307.1"/>
    </source>
</evidence>
<evidence type="ECO:0000256" key="1">
    <source>
        <dbReference type="SAM" id="Coils"/>
    </source>
</evidence>
<feature type="signal peptide" evidence="2">
    <location>
        <begin position="1"/>
        <end position="21"/>
    </location>
</feature>
<organism evidence="3 4">
    <name type="scientific">OM182 bacterium MED-G28</name>
    <dbReference type="NCBI Taxonomy" id="1986256"/>
    <lineage>
        <taxon>Bacteria</taxon>
        <taxon>Pseudomonadati</taxon>
        <taxon>Pseudomonadota</taxon>
        <taxon>Gammaproteobacteria</taxon>
        <taxon>OMG group</taxon>
        <taxon>OM182 clade</taxon>
    </lineage>
</organism>
<name>A0A2A5WAL7_9GAMM</name>
<comment type="caution">
    <text evidence="3">The sequence shown here is derived from an EMBL/GenBank/DDBJ whole genome shotgun (WGS) entry which is preliminary data.</text>
</comment>
<keyword evidence="2" id="KW-0732">Signal</keyword>
<dbReference type="Proteomes" id="UP000219329">
    <property type="component" value="Unassembled WGS sequence"/>
</dbReference>
<evidence type="ECO:0000313" key="4">
    <source>
        <dbReference type="Proteomes" id="UP000219329"/>
    </source>
</evidence>
<gene>
    <name evidence="3" type="ORF">CNF02_08955</name>
</gene>